<accession>A0A1A5YMC3</accession>
<comment type="caution">
    <text evidence="1">The sequence shown here is derived from an EMBL/GenBank/DDBJ whole genome shotgun (WGS) entry which is preliminary data.</text>
</comment>
<name>A0A1A5YMC3_9BACL</name>
<dbReference type="Proteomes" id="UP000092024">
    <property type="component" value="Unassembled WGS sequence"/>
</dbReference>
<dbReference type="STRING" id="1844972.A7K91_07505"/>
<dbReference type="Pfam" id="PF14398">
    <property type="entry name" value="ATPgrasp_YheCD"/>
    <property type="match status" value="1"/>
</dbReference>
<dbReference type="GO" id="GO:0016879">
    <property type="term" value="F:ligase activity, forming carbon-nitrogen bonds"/>
    <property type="evidence" value="ECO:0007669"/>
    <property type="project" value="TreeGrafter"/>
</dbReference>
<dbReference type="InterPro" id="IPR026838">
    <property type="entry name" value="YheC/D"/>
</dbReference>
<evidence type="ECO:0000313" key="1">
    <source>
        <dbReference type="EMBL" id="OBR66688.1"/>
    </source>
</evidence>
<dbReference type="Gene3D" id="3.30.470.20">
    <property type="entry name" value="ATP-grasp fold, B domain"/>
    <property type="match status" value="1"/>
</dbReference>
<organism evidence="1 2">
    <name type="scientific">Paenibacillus oryzae</name>
    <dbReference type="NCBI Taxonomy" id="1844972"/>
    <lineage>
        <taxon>Bacteria</taxon>
        <taxon>Bacillati</taxon>
        <taxon>Bacillota</taxon>
        <taxon>Bacilli</taxon>
        <taxon>Bacillales</taxon>
        <taxon>Paenibacillaceae</taxon>
        <taxon>Paenibacillus</taxon>
    </lineage>
</organism>
<dbReference type="PANTHER" id="PTHR21621:SF0">
    <property type="entry name" value="BETA-CITRYLGLUTAMATE SYNTHASE B-RELATED"/>
    <property type="match status" value="1"/>
</dbReference>
<keyword evidence="2" id="KW-1185">Reference proteome</keyword>
<dbReference type="GO" id="GO:0005737">
    <property type="term" value="C:cytoplasm"/>
    <property type="evidence" value="ECO:0007669"/>
    <property type="project" value="TreeGrafter"/>
</dbReference>
<dbReference type="AlphaFoldDB" id="A0A1A5YMC3"/>
<dbReference type="SUPFAM" id="SSF56059">
    <property type="entry name" value="Glutathione synthetase ATP-binding domain-like"/>
    <property type="match status" value="1"/>
</dbReference>
<evidence type="ECO:0000313" key="2">
    <source>
        <dbReference type="Proteomes" id="UP000092024"/>
    </source>
</evidence>
<protein>
    <submittedName>
        <fullName evidence="1">Endospore coat-associated protein</fullName>
    </submittedName>
</protein>
<sequence>MSIRRVRSKWAKTKVLMKSPKLVPSIPLTKVFNRDSLHSLLQEYGMVYVKPMSGTFGKGVIRVEAAKDSSYRYQTGTSEQHASSFDELYRGLQRITGTRNYLVQQGIHLLKHRKRRFDLRVMVQRNPRGSWETTGIIGRLSHPDKIVTNYHNGGTMMSFQQLMAGHLSGSEMNGYLGKLRTLGVAIGKQLSTAYPGLKELGVDVAIDTRLKPWVLEVNTKPHPYIFNKLSDKSMHRKVVSYARAYGGIKRKSK</sequence>
<proteinExistence type="predicted"/>
<dbReference type="RefSeq" id="WP_068681613.1">
    <property type="nucleotide sequence ID" value="NZ_LYPA01000045.1"/>
</dbReference>
<dbReference type="PANTHER" id="PTHR21621">
    <property type="entry name" value="RIBOSOMAL PROTEIN S6 MODIFICATION PROTEIN"/>
    <property type="match status" value="1"/>
</dbReference>
<gene>
    <name evidence="1" type="ORF">A7K91_07505</name>
</gene>
<dbReference type="EMBL" id="LYPA01000045">
    <property type="protein sequence ID" value="OBR66688.1"/>
    <property type="molecule type" value="Genomic_DNA"/>
</dbReference>
<dbReference type="OrthoDB" id="7869153at2"/>
<reference evidence="1 2" key="1">
    <citation type="submission" date="2016-05" db="EMBL/GenBank/DDBJ databases">
        <title>Paenibacillus oryzae. sp. nov., isolated from the rice root.</title>
        <authorList>
            <person name="Zhang J."/>
            <person name="Zhang X."/>
        </authorList>
    </citation>
    <scope>NUCLEOTIDE SEQUENCE [LARGE SCALE GENOMIC DNA]</scope>
    <source>
        <strain evidence="1 2">1DrF-4</strain>
    </source>
</reference>